<dbReference type="Proteomes" id="UP000604117">
    <property type="component" value="Unassembled WGS sequence"/>
</dbReference>
<keyword evidence="2" id="KW-1185">Reference proteome</keyword>
<proteinExistence type="predicted"/>
<protein>
    <recommendedName>
        <fullName evidence="3">Uridine kinase</fullName>
    </recommendedName>
</protein>
<dbReference type="InterPro" id="IPR027417">
    <property type="entry name" value="P-loop_NTPase"/>
</dbReference>
<comment type="caution">
    <text evidence="1">The sequence shown here is derived from an EMBL/GenBank/DDBJ whole genome shotgun (WGS) entry which is preliminary data.</text>
</comment>
<accession>A0ABQ4D4B7</accession>
<evidence type="ECO:0000313" key="2">
    <source>
        <dbReference type="Proteomes" id="UP000604117"/>
    </source>
</evidence>
<gene>
    <name evidence="1" type="ORF">Asi02nite_78870</name>
</gene>
<dbReference type="Gene3D" id="3.40.50.300">
    <property type="entry name" value="P-loop containing nucleotide triphosphate hydrolases"/>
    <property type="match status" value="1"/>
</dbReference>
<dbReference type="RefSeq" id="WP_203719197.1">
    <property type="nucleotide sequence ID" value="NZ_BONE01000136.1"/>
</dbReference>
<name>A0ABQ4D4B7_9ACTN</name>
<sequence>MAVDGCSAAGKRAVAVRTRFPRDSPESYYLDSWDNDGIRDELLLPLGPGGSRRYRAALMDFAALERSDEPAWKATDDAVLVADGCFLQRPELDPHWDLRIFVDIPLDEVLRRGIARDQAWMESAAEAERRYRTKYIPGESRYLDEVRPRGRAELVVDNRDFADPRLTDQRVDRSA</sequence>
<dbReference type="SUPFAM" id="SSF52540">
    <property type="entry name" value="P-loop containing nucleoside triphosphate hydrolases"/>
    <property type="match status" value="1"/>
</dbReference>
<organism evidence="1 2">
    <name type="scientific">Asanoa siamensis</name>
    <dbReference type="NCBI Taxonomy" id="926357"/>
    <lineage>
        <taxon>Bacteria</taxon>
        <taxon>Bacillati</taxon>
        <taxon>Actinomycetota</taxon>
        <taxon>Actinomycetes</taxon>
        <taxon>Micromonosporales</taxon>
        <taxon>Micromonosporaceae</taxon>
        <taxon>Asanoa</taxon>
    </lineage>
</organism>
<evidence type="ECO:0008006" key="3">
    <source>
        <dbReference type="Google" id="ProtNLM"/>
    </source>
</evidence>
<reference evidence="1 2" key="1">
    <citation type="submission" date="2021-01" db="EMBL/GenBank/DDBJ databases">
        <title>Whole genome shotgun sequence of Asanoa siamensis NBRC 107932.</title>
        <authorList>
            <person name="Komaki H."/>
            <person name="Tamura T."/>
        </authorList>
    </citation>
    <scope>NUCLEOTIDE SEQUENCE [LARGE SCALE GENOMIC DNA]</scope>
    <source>
        <strain evidence="1 2">NBRC 107932</strain>
    </source>
</reference>
<dbReference type="EMBL" id="BONE01000136">
    <property type="protein sequence ID" value="GIF78369.1"/>
    <property type="molecule type" value="Genomic_DNA"/>
</dbReference>
<evidence type="ECO:0000313" key="1">
    <source>
        <dbReference type="EMBL" id="GIF78369.1"/>
    </source>
</evidence>